<dbReference type="RefSeq" id="WP_344123798.1">
    <property type="nucleotide sequence ID" value="NZ_BAAABW010000039.1"/>
</dbReference>
<sequence length="192" mass="20052">MQPPAGPTPSTAFEPLPHRRSRPAHWMITAAALAAVVACASLVGPRDETAAASVPRTTVPDARAAHFPLDCGGRPVDIVRQATADLDHDGRPETAVVVRCDSGGGTPPNGVYVLAPPPAEGRPPRVLATLVDPAEKMSVAGLRVTGETVSATLLGYSTARVPRCCPDLSRNVEWRWRDGKFALTALPVAGSV</sequence>
<proteinExistence type="predicted"/>
<organism evidence="1 2">
    <name type="scientific">Streptomyces blastmyceticus</name>
    <dbReference type="NCBI Taxonomy" id="68180"/>
    <lineage>
        <taxon>Bacteria</taxon>
        <taxon>Bacillati</taxon>
        <taxon>Actinomycetota</taxon>
        <taxon>Actinomycetes</taxon>
        <taxon>Kitasatosporales</taxon>
        <taxon>Streptomycetaceae</taxon>
        <taxon>Streptomyces</taxon>
    </lineage>
</organism>
<evidence type="ECO:0000313" key="1">
    <source>
        <dbReference type="EMBL" id="GAA0378386.1"/>
    </source>
</evidence>
<gene>
    <name evidence="1" type="ORF">GCM10010319_66160</name>
</gene>
<protein>
    <recommendedName>
        <fullName evidence="3">Secreted protein</fullName>
    </recommendedName>
</protein>
<evidence type="ECO:0000313" key="2">
    <source>
        <dbReference type="Proteomes" id="UP001500063"/>
    </source>
</evidence>
<name>A0ABN0XZV2_9ACTN</name>
<evidence type="ECO:0008006" key="3">
    <source>
        <dbReference type="Google" id="ProtNLM"/>
    </source>
</evidence>
<reference evidence="1 2" key="1">
    <citation type="journal article" date="2019" name="Int. J. Syst. Evol. Microbiol.">
        <title>The Global Catalogue of Microorganisms (GCM) 10K type strain sequencing project: providing services to taxonomists for standard genome sequencing and annotation.</title>
        <authorList>
            <consortium name="The Broad Institute Genomics Platform"/>
            <consortium name="The Broad Institute Genome Sequencing Center for Infectious Disease"/>
            <person name="Wu L."/>
            <person name="Ma J."/>
        </authorList>
    </citation>
    <scope>NUCLEOTIDE SEQUENCE [LARGE SCALE GENOMIC DNA]</scope>
    <source>
        <strain evidence="1 2">JCM 4565</strain>
    </source>
</reference>
<accession>A0ABN0XZV2</accession>
<keyword evidence="2" id="KW-1185">Reference proteome</keyword>
<comment type="caution">
    <text evidence="1">The sequence shown here is derived from an EMBL/GenBank/DDBJ whole genome shotgun (WGS) entry which is preliminary data.</text>
</comment>
<dbReference type="Proteomes" id="UP001500063">
    <property type="component" value="Unassembled WGS sequence"/>
</dbReference>
<dbReference type="EMBL" id="BAAABW010000039">
    <property type="protein sequence ID" value="GAA0378386.1"/>
    <property type="molecule type" value="Genomic_DNA"/>
</dbReference>